<evidence type="ECO:0000313" key="5">
    <source>
        <dbReference type="Proteomes" id="UP000032305"/>
    </source>
</evidence>
<proteinExistence type="predicted"/>
<dbReference type="AlphaFoldDB" id="A0A0A1W806"/>
<keyword evidence="5" id="KW-1185">Reference proteome</keyword>
<dbReference type="InterPro" id="IPR013762">
    <property type="entry name" value="Integrase-like_cat_sf"/>
</dbReference>
<evidence type="ECO:0000259" key="3">
    <source>
        <dbReference type="Pfam" id="PF20172"/>
    </source>
</evidence>
<evidence type="ECO:0000256" key="2">
    <source>
        <dbReference type="SAM" id="MobiDB-lite"/>
    </source>
</evidence>
<dbReference type="GO" id="GO:0006310">
    <property type="term" value="P:DNA recombination"/>
    <property type="evidence" value="ECO:0007669"/>
    <property type="project" value="UniProtKB-KW"/>
</dbReference>
<comment type="caution">
    <text evidence="4">The sequence shown here is derived from an EMBL/GenBank/DDBJ whole genome shotgun (WGS) entry which is preliminary data.</text>
</comment>
<dbReference type="Pfam" id="PF20172">
    <property type="entry name" value="DUF6538"/>
    <property type="match status" value="1"/>
</dbReference>
<gene>
    <name evidence="4" type="ORF">SP5_067_00080</name>
</gene>
<dbReference type="InterPro" id="IPR011010">
    <property type="entry name" value="DNA_brk_join_enz"/>
</dbReference>
<dbReference type="eggNOG" id="COG0582">
    <property type="taxonomic scope" value="Bacteria"/>
</dbReference>
<sequence length="677" mass="75996">MASITYLCRRGARYYYRRRLYQRSVVNHPISISLGTADPVEARRLVPRLSARWEMMAMQMFNRTSRGFLQAQELTRIFRAGLDEELGLAMASQFDAPDELQGKRRTVRVLEAAYRIAARLPADAGSVPETIVDELTDGFSDEDRAAVVLMLRSLAPHKSAQRDAESALTAMSAPTTPRAIDDARVQILRARAEAQARAALADHPLAASRGDPYTALLDDDVVAAIRRQPVAPSTPTPFGQADPHRSSSAGQPDSPFLTQDTRRFNEIIEDTIKMIQSAGDWDEDLDQRRRVIRSFGWITGDKRLCDYGPADALHYAQTLRKLPTEFRWGTPEAGAMSRPLQEVLVEVDAMAKKTPRSDRTYNRDLTIMARFSRELAKASWRPRFGKDLIVDFNEHTAKVQDDPTDPDRMPWTEEQLVCAFKAPIYTGGGGCSRRFKTGSDDKVWQDAAYWVPLLLAYTFMSREEACGLECSEIVFDVDTPFLIVKANMTKSKNGETAAGLKRRSRHRVIPLHPELLRLGFQRYVAAIEAEGHCMLFPELYRGDLKRRGGIRFYASAGRYLLDYVDQNVPLLRTSSGKRADLHSMRTAGASFLEDSDAKQVYMDDILGHVREGTGPRKYCKAWFVKGGAAIIQKRLGLMCDATPNLTAHLTPAPLALLPLEERSRTGSYRECASRRKA</sequence>
<dbReference type="SUPFAM" id="SSF56349">
    <property type="entry name" value="DNA breaking-rejoining enzymes"/>
    <property type="match status" value="1"/>
</dbReference>
<protein>
    <recommendedName>
        <fullName evidence="3">DUF6538 domain-containing protein</fullName>
    </recommendedName>
</protein>
<dbReference type="Gene3D" id="1.10.443.10">
    <property type="entry name" value="Intergrase catalytic core"/>
    <property type="match status" value="1"/>
</dbReference>
<feature type="region of interest" description="Disordered" evidence="2">
    <location>
        <begin position="230"/>
        <end position="258"/>
    </location>
</feature>
<organism evidence="4 5">
    <name type="scientific">Sphingomonas parapaucimobilis NBRC 15100</name>
    <dbReference type="NCBI Taxonomy" id="1219049"/>
    <lineage>
        <taxon>Bacteria</taxon>
        <taxon>Pseudomonadati</taxon>
        <taxon>Pseudomonadota</taxon>
        <taxon>Alphaproteobacteria</taxon>
        <taxon>Sphingomonadales</taxon>
        <taxon>Sphingomonadaceae</taxon>
        <taxon>Sphingomonas</taxon>
    </lineage>
</organism>
<evidence type="ECO:0000313" key="4">
    <source>
        <dbReference type="EMBL" id="GAM01595.1"/>
    </source>
</evidence>
<feature type="domain" description="DUF6538" evidence="3">
    <location>
        <begin position="6"/>
        <end position="54"/>
    </location>
</feature>
<dbReference type="RefSeq" id="WP_157013688.1">
    <property type="nucleotide sequence ID" value="NZ_BBPI01000067.1"/>
</dbReference>
<dbReference type="GO" id="GO:0015074">
    <property type="term" value="P:DNA integration"/>
    <property type="evidence" value="ECO:0007669"/>
    <property type="project" value="InterPro"/>
</dbReference>
<dbReference type="EMBL" id="BBPI01000067">
    <property type="protein sequence ID" value="GAM01595.1"/>
    <property type="molecule type" value="Genomic_DNA"/>
</dbReference>
<keyword evidence="1" id="KW-0233">DNA recombination</keyword>
<evidence type="ECO:0000256" key="1">
    <source>
        <dbReference type="ARBA" id="ARBA00023172"/>
    </source>
</evidence>
<accession>A0A0A1W806</accession>
<feature type="compositionally biased region" description="Polar residues" evidence="2">
    <location>
        <begin position="246"/>
        <end position="258"/>
    </location>
</feature>
<dbReference type="OrthoDB" id="7576039at2"/>
<reference evidence="4 5" key="1">
    <citation type="submission" date="2014-11" db="EMBL/GenBank/DDBJ databases">
        <title>Whole genome shotgun sequence of Sphingomonas parapaucimobilis NBRC 15100.</title>
        <authorList>
            <person name="Katano-Makiyama Y."/>
            <person name="Hosoyama A."/>
            <person name="Hashimoto M."/>
            <person name="Hosoyama Y."/>
            <person name="Noguchi M."/>
            <person name="Numata M."/>
            <person name="Tsuchikane K."/>
            <person name="Hirakata S."/>
            <person name="Uohara A."/>
            <person name="Shimodaira J."/>
            <person name="Ohji S."/>
            <person name="Ichikawa N."/>
            <person name="Kimura A."/>
            <person name="Yamazoe A."/>
            <person name="Fujita N."/>
        </authorList>
    </citation>
    <scope>NUCLEOTIDE SEQUENCE [LARGE SCALE GENOMIC DNA]</scope>
    <source>
        <strain evidence="4 5">NBRC 15100</strain>
    </source>
</reference>
<dbReference type="GO" id="GO:0003677">
    <property type="term" value="F:DNA binding"/>
    <property type="evidence" value="ECO:0007669"/>
    <property type="project" value="InterPro"/>
</dbReference>
<name>A0A0A1W806_9SPHN</name>
<dbReference type="Proteomes" id="UP000032305">
    <property type="component" value="Unassembled WGS sequence"/>
</dbReference>
<dbReference type="InterPro" id="IPR046668">
    <property type="entry name" value="DUF6538"/>
</dbReference>